<feature type="compositionally biased region" description="Polar residues" evidence="1">
    <location>
        <begin position="38"/>
        <end position="48"/>
    </location>
</feature>
<evidence type="ECO:0000256" key="1">
    <source>
        <dbReference type="SAM" id="MobiDB-lite"/>
    </source>
</evidence>
<organism evidence="2 3">
    <name type="scientific">Opisthorchis viverrini</name>
    <name type="common">Southeast Asian liver fluke</name>
    <dbReference type="NCBI Taxonomy" id="6198"/>
    <lineage>
        <taxon>Eukaryota</taxon>
        <taxon>Metazoa</taxon>
        <taxon>Spiralia</taxon>
        <taxon>Lophotrochozoa</taxon>
        <taxon>Platyhelminthes</taxon>
        <taxon>Trematoda</taxon>
        <taxon>Digenea</taxon>
        <taxon>Opisthorchiida</taxon>
        <taxon>Opisthorchiata</taxon>
        <taxon>Opisthorchiidae</taxon>
        <taxon>Opisthorchis</taxon>
    </lineage>
</organism>
<keyword evidence="3" id="KW-1185">Reference proteome</keyword>
<reference evidence="2 3" key="1">
    <citation type="submission" date="2013-11" db="EMBL/GenBank/DDBJ databases">
        <title>Opisthorchis viverrini - life in the bile duct.</title>
        <authorList>
            <person name="Young N.D."/>
            <person name="Nagarajan N."/>
            <person name="Lin S.J."/>
            <person name="Korhonen P.K."/>
            <person name="Jex A.R."/>
            <person name="Hall R.S."/>
            <person name="Safavi-Hemami H."/>
            <person name="Kaewkong W."/>
            <person name="Bertrand D."/>
            <person name="Gao S."/>
            <person name="Seet Q."/>
            <person name="Wongkham S."/>
            <person name="Teh B.T."/>
            <person name="Wongkham C."/>
            <person name="Intapan P.M."/>
            <person name="Maleewong W."/>
            <person name="Yang X."/>
            <person name="Hu M."/>
            <person name="Wang Z."/>
            <person name="Hofmann A."/>
            <person name="Sternberg P.W."/>
            <person name="Tan P."/>
            <person name="Wang J."/>
            <person name="Gasser R.B."/>
        </authorList>
    </citation>
    <scope>NUCLEOTIDE SEQUENCE [LARGE SCALE GENOMIC DNA]</scope>
</reference>
<dbReference type="GeneID" id="20317086"/>
<protein>
    <submittedName>
        <fullName evidence="2">Uncharacterized protein</fullName>
    </submittedName>
</protein>
<evidence type="ECO:0000313" key="2">
    <source>
        <dbReference type="EMBL" id="KER30752.1"/>
    </source>
</evidence>
<feature type="region of interest" description="Disordered" evidence="1">
    <location>
        <begin position="38"/>
        <end position="66"/>
    </location>
</feature>
<gene>
    <name evidence="2" type="ORF">T265_02898</name>
</gene>
<evidence type="ECO:0000313" key="3">
    <source>
        <dbReference type="Proteomes" id="UP000054324"/>
    </source>
</evidence>
<dbReference type="Proteomes" id="UP000054324">
    <property type="component" value="Unassembled WGS sequence"/>
</dbReference>
<accession>A0A074ZXS4</accession>
<dbReference type="CTD" id="20317086"/>
<dbReference type="AlphaFoldDB" id="A0A074ZXS4"/>
<dbReference type="KEGG" id="ovi:T265_02898"/>
<dbReference type="RefSeq" id="XP_009165515.1">
    <property type="nucleotide sequence ID" value="XM_009167251.1"/>
</dbReference>
<dbReference type="EMBL" id="KL596656">
    <property type="protein sequence ID" value="KER30752.1"/>
    <property type="molecule type" value="Genomic_DNA"/>
</dbReference>
<name>A0A074ZXS4_OPIVI</name>
<dbReference type="OrthoDB" id="6266369at2759"/>
<proteinExistence type="predicted"/>
<sequence length="112" mass="11815">MPPEGSFRAGILADFRSLDNSSRDVGIGFEAWTFRSVRGSNPTSSSRLPLSGLGQPGSTPALVQPSGGMAVRHRKDAIAERFLPTLGASSASVVVDRRMECDGSEIIIRPSG</sequence>